<keyword evidence="3" id="KW-0489">Methyltransferase</keyword>
<dbReference type="Proteomes" id="UP000515847">
    <property type="component" value="Chromosome"/>
</dbReference>
<keyword evidence="4" id="KW-1185">Reference proteome</keyword>
<proteinExistence type="predicted"/>
<dbReference type="RefSeq" id="WP_034422194.1">
    <property type="nucleotide sequence ID" value="NZ_CP045798.1"/>
</dbReference>
<dbReference type="InterPro" id="IPR013216">
    <property type="entry name" value="Methyltransf_11"/>
</dbReference>
<dbReference type="EMBL" id="CP045798">
    <property type="protein sequence ID" value="QNB46447.1"/>
    <property type="molecule type" value="Genomic_DNA"/>
</dbReference>
<keyword evidence="1 3" id="KW-0808">Transferase</keyword>
<dbReference type="InterPro" id="IPR029063">
    <property type="entry name" value="SAM-dependent_MTases_sf"/>
</dbReference>
<dbReference type="Pfam" id="PF08241">
    <property type="entry name" value="Methyltransf_11"/>
    <property type="match status" value="1"/>
</dbReference>
<dbReference type="OrthoDB" id="7365827at2"/>
<dbReference type="GO" id="GO:0008757">
    <property type="term" value="F:S-adenosylmethionine-dependent methyltransferase activity"/>
    <property type="evidence" value="ECO:0007669"/>
    <property type="project" value="InterPro"/>
</dbReference>
<evidence type="ECO:0000256" key="1">
    <source>
        <dbReference type="ARBA" id="ARBA00022679"/>
    </source>
</evidence>
<sequence>MTVELNRSFFNNKADQWDNIVNHNPERIQYLLGKLCLIPGASVLDVGTGTGILLPFLLKLVGETGRITAIDVAEKMIEKAKAKFPHPNIQFIAGDVTDASFPPQSFDAIVCYSVFPHFINPWETLQSMNRYLKDGGLLLICHSESRETINQRHKELGRSLISHGLPPAEDLEALLTEVGFKVIDKKDNEYLYFVLGKK</sequence>
<dbReference type="PANTHER" id="PTHR43861">
    <property type="entry name" value="TRANS-ACONITATE 2-METHYLTRANSFERASE-RELATED"/>
    <property type="match status" value="1"/>
</dbReference>
<name>A0A7G6E2Z3_THEFR</name>
<evidence type="ECO:0000313" key="4">
    <source>
        <dbReference type="Proteomes" id="UP000515847"/>
    </source>
</evidence>
<accession>A0A7G6E2Z3</accession>
<reference evidence="3 4" key="1">
    <citation type="journal article" date="2019" name="Front. Microbiol.">
        <title>Thermoanaerosceptrum fracticalcis gen. nov. sp. nov., a Novel Fumarate-Fermenting Microorganism From a Deep Fractured Carbonate Aquifer of the US Great Basin.</title>
        <authorList>
            <person name="Hamilton-Brehm S.D."/>
            <person name="Stewart L.E."/>
            <person name="Zavarin M."/>
            <person name="Caldwell M."/>
            <person name="Lawson P.A."/>
            <person name="Onstott T.C."/>
            <person name="Grzymski J."/>
            <person name="Neveux I."/>
            <person name="Lollar B.S."/>
            <person name="Russell C.E."/>
            <person name="Moser D.P."/>
        </authorList>
    </citation>
    <scope>NUCLEOTIDE SEQUENCE [LARGE SCALE GENOMIC DNA]</scope>
    <source>
        <strain evidence="3 4">DRI-13</strain>
    </source>
</reference>
<gene>
    <name evidence="3" type="ORF">BR63_09055</name>
</gene>
<dbReference type="GO" id="GO:0032259">
    <property type="term" value="P:methylation"/>
    <property type="evidence" value="ECO:0007669"/>
    <property type="project" value="UniProtKB-KW"/>
</dbReference>
<dbReference type="Gene3D" id="3.40.50.150">
    <property type="entry name" value="Vaccinia Virus protein VP39"/>
    <property type="match status" value="1"/>
</dbReference>
<feature type="domain" description="Methyltransferase type 11" evidence="2">
    <location>
        <begin position="44"/>
        <end position="140"/>
    </location>
</feature>
<evidence type="ECO:0000259" key="2">
    <source>
        <dbReference type="Pfam" id="PF08241"/>
    </source>
</evidence>
<organism evidence="3 4">
    <name type="scientific">Thermanaerosceptrum fracticalcis</name>
    <dbReference type="NCBI Taxonomy" id="1712410"/>
    <lineage>
        <taxon>Bacteria</taxon>
        <taxon>Bacillati</taxon>
        <taxon>Bacillota</taxon>
        <taxon>Clostridia</taxon>
        <taxon>Eubacteriales</taxon>
        <taxon>Peptococcaceae</taxon>
        <taxon>Thermanaerosceptrum</taxon>
    </lineage>
</organism>
<dbReference type="KEGG" id="tfr:BR63_09055"/>
<dbReference type="PANTHER" id="PTHR43861:SF3">
    <property type="entry name" value="PUTATIVE (AFU_ORTHOLOGUE AFUA_2G14390)-RELATED"/>
    <property type="match status" value="1"/>
</dbReference>
<evidence type="ECO:0000313" key="3">
    <source>
        <dbReference type="EMBL" id="QNB46447.1"/>
    </source>
</evidence>
<dbReference type="CDD" id="cd02440">
    <property type="entry name" value="AdoMet_MTases"/>
    <property type="match status" value="1"/>
</dbReference>
<dbReference type="AlphaFoldDB" id="A0A7G6E2Z3"/>
<dbReference type="SUPFAM" id="SSF53335">
    <property type="entry name" value="S-adenosyl-L-methionine-dependent methyltransferases"/>
    <property type="match status" value="1"/>
</dbReference>
<protein>
    <submittedName>
        <fullName evidence="3">Methyltransferase domain-containing protein</fullName>
    </submittedName>
</protein>